<dbReference type="CDD" id="cd00093">
    <property type="entry name" value="HTH_XRE"/>
    <property type="match status" value="1"/>
</dbReference>
<feature type="domain" description="HTH cro/C1-type" evidence="1">
    <location>
        <begin position="19"/>
        <end position="74"/>
    </location>
</feature>
<dbReference type="RefSeq" id="WP_281457512.1">
    <property type="nucleotide sequence ID" value="NZ_JASAOF010000016.1"/>
</dbReference>
<dbReference type="SUPFAM" id="SSF47413">
    <property type="entry name" value="lambda repressor-like DNA-binding domains"/>
    <property type="match status" value="1"/>
</dbReference>
<gene>
    <name evidence="2" type="ORF">QFW96_21545</name>
</gene>
<dbReference type="SMART" id="SM00530">
    <property type="entry name" value="HTH_XRE"/>
    <property type="match status" value="1"/>
</dbReference>
<dbReference type="Proteomes" id="UP001237595">
    <property type="component" value="Unassembled WGS sequence"/>
</dbReference>
<reference evidence="2 3" key="1">
    <citation type="submission" date="2023-04" db="EMBL/GenBank/DDBJ databases">
        <title>Draft genome sequence of Saccharopolyspora sp. TS4A08 isolated from sweet potato rhizospheric soil.</title>
        <authorList>
            <person name="Suksaard P."/>
            <person name="Duangmal K."/>
        </authorList>
    </citation>
    <scope>NUCLEOTIDE SEQUENCE [LARGE SCALE GENOMIC DNA]</scope>
    <source>
        <strain evidence="2 3">TS4A08</strain>
    </source>
</reference>
<evidence type="ECO:0000313" key="3">
    <source>
        <dbReference type="Proteomes" id="UP001237595"/>
    </source>
</evidence>
<organism evidence="2 3">
    <name type="scientific">Saccharopolyspora ipomoeae</name>
    <dbReference type="NCBI Taxonomy" id="3042027"/>
    <lineage>
        <taxon>Bacteria</taxon>
        <taxon>Bacillati</taxon>
        <taxon>Actinomycetota</taxon>
        <taxon>Actinomycetes</taxon>
        <taxon>Pseudonocardiales</taxon>
        <taxon>Pseudonocardiaceae</taxon>
        <taxon>Saccharopolyspora</taxon>
    </lineage>
</organism>
<protein>
    <submittedName>
        <fullName evidence="2">Helix-turn-helix transcriptional regulator</fullName>
    </submittedName>
</protein>
<dbReference type="Pfam" id="PF19054">
    <property type="entry name" value="DUF5753"/>
    <property type="match status" value="1"/>
</dbReference>
<dbReference type="Pfam" id="PF13560">
    <property type="entry name" value="HTH_31"/>
    <property type="match status" value="1"/>
</dbReference>
<dbReference type="InterPro" id="IPR043917">
    <property type="entry name" value="DUF5753"/>
</dbReference>
<dbReference type="Gene3D" id="1.10.260.40">
    <property type="entry name" value="lambda repressor-like DNA-binding domains"/>
    <property type="match status" value="1"/>
</dbReference>
<evidence type="ECO:0000259" key="1">
    <source>
        <dbReference type="PROSITE" id="PS50943"/>
    </source>
</evidence>
<sequence>MEFVRTSPTFRRRRLARRIRRLREDAGLTQEQAAAALDMSTSALSRKETGEVATSVHEVRSMMDLYDAYDPGLVDLARSAKAKPWWHAYGITSRGYYDLEEEAVAVREWQLGVVPGIFQTEEYARELFVGGGSVELDRLPQITAARMRRKERLSQMTYEAVIEESALLRPIGGADVMRRQLLRLVELAELSTVTIRVLPIRLGLARGLEGSFVLLSYPDPDDLDVLYVEHASGSVHIENPATVQRATLTFERLRAAALNCADSVVRLRELAEAEHGSHESQVAQE</sequence>
<proteinExistence type="predicted"/>
<accession>A0ABT6PTC2</accession>
<dbReference type="EMBL" id="JASAOF010000016">
    <property type="protein sequence ID" value="MDI2031228.1"/>
    <property type="molecule type" value="Genomic_DNA"/>
</dbReference>
<comment type="caution">
    <text evidence="2">The sequence shown here is derived from an EMBL/GenBank/DDBJ whole genome shotgun (WGS) entry which is preliminary data.</text>
</comment>
<name>A0ABT6PTC2_9PSEU</name>
<keyword evidence="3" id="KW-1185">Reference proteome</keyword>
<evidence type="ECO:0000313" key="2">
    <source>
        <dbReference type="EMBL" id="MDI2031228.1"/>
    </source>
</evidence>
<dbReference type="PROSITE" id="PS50943">
    <property type="entry name" value="HTH_CROC1"/>
    <property type="match status" value="1"/>
</dbReference>
<dbReference type="InterPro" id="IPR010982">
    <property type="entry name" value="Lambda_DNA-bd_dom_sf"/>
</dbReference>
<dbReference type="InterPro" id="IPR001387">
    <property type="entry name" value="Cro/C1-type_HTH"/>
</dbReference>